<evidence type="ECO:0000313" key="2">
    <source>
        <dbReference type="Proteomes" id="UP000322294"/>
    </source>
</evidence>
<proteinExistence type="predicted"/>
<dbReference type="EMBL" id="VNHO01000029">
    <property type="protein sequence ID" value="TYP49803.1"/>
    <property type="molecule type" value="Genomic_DNA"/>
</dbReference>
<name>A0A5S5AH54_9FIRM</name>
<dbReference type="Proteomes" id="UP000322294">
    <property type="component" value="Unassembled WGS sequence"/>
</dbReference>
<organism evidence="1 2">
    <name type="scientific">Thermosediminibacter litoriperuensis</name>
    <dbReference type="NCBI Taxonomy" id="291989"/>
    <lineage>
        <taxon>Bacteria</taxon>
        <taxon>Bacillati</taxon>
        <taxon>Bacillota</taxon>
        <taxon>Clostridia</taxon>
        <taxon>Thermosediminibacterales</taxon>
        <taxon>Thermosediminibacteraceae</taxon>
        <taxon>Thermosediminibacter</taxon>
    </lineage>
</organism>
<accession>A0A5S5AH54</accession>
<keyword evidence="2" id="KW-1185">Reference proteome</keyword>
<sequence length="47" mass="5596">MLTMTHIDNIRKAFFMKGQNISEIAWEFQKDRKTVPKYLSRGLEHQG</sequence>
<evidence type="ECO:0000313" key="1">
    <source>
        <dbReference type="EMBL" id="TYP49803.1"/>
    </source>
</evidence>
<dbReference type="AlphaFoldDB" id="A0A5S5AH54"/>
<gene>
    <name evidence="1" type="ORF">LZ11_02128</name>
</gene>
<protein>
    <submittedName>
        <fullName evidence="1">Uncharacterized protein</fullName>
    </submittedName>
</protein>
<reference evidence="1 2" key="1">
    <citation type="submission" date="2019-07" db="EMBL/GenBank/DDBJ databases">
        <title>Genomic Encyclopedia of Type Strains, Phase I: the one thousand microbial genomes (KMG-I) project.</title>
        <authorList>
            <person name="Kyrpides N."/>
        </authorList>
    </citation>
    <scope>NUCLEOTIDE SEQUENCE [LARGE SCALE GENOMIC DNA]</scope>
    <source>
        <strain evidence="1 2">DSM 16647</strain>
    </source>
</reference>
<comment type="caution">
    <text evidence="1">The sequence shown here is derived from an EMBL/GenBank/DDBJ whole genome shotgun (WGS) entry which is preliminary data.</text>
</comment>